<dbReference type="RefSeq" id="WP_336352047.1">
    <property type="nucleotide sequence ID" value="NZ_JAZAQL010000005.1"/>
</dbReference>
<gene>
    <name evidence="2" type="ORF">ACFQGB_19785</name>
</gene>
<feature type="transmembrane region" description="Helical" evidence="1">
    <location>
        <begin position="101"/>
        <end position="126"/>
    </location>
</feature>
<organism evidence="2 3">
    <name type="scientific">Halorubellus litoreus</name>
    <dbReference type="NCBI Taxonomy" id="755308"/>
    <lineage>
        <taxon>Archaea</taxon>
        <taxon>Methanobacteriati</taxon>
        <taxon>Methanobacteriota</taxon>
        <taxon>Stenosarchaea group</taxon>
        <taxon>Halobacteria</taxon>
        <taxon>Halobacteriales</taxon>
        <taxon>Halorubellaceae</taxon>
        <taxon>Halorubellus</taxon>
    </lineage>
</organism>
<comment type="caution">
    <text evidence="2">The sequence shown here is derived from an EMBL/GenBank/DDBJ whole genome shotgun (WGS) entry which is preliminary data.</text>
</comment>
<dbReference type="AlphaFoldDB" id="A0ABD5VIH9"/>
<feature type="transmembrane region" description="Helical" evidence="1">
    <location>
        <begin position="170"/>
        <end position="192"/>
    </location>
</feature>
<dbReference type="InterPro" id="IPR051784">
    <property type="entry name" value="Nod_factor_ABC_transporter"/>
</dbReference>
<keyword evidence="1" id="KW-0812">Transmembrane</keyword>
<dbReference type="EMBL" id="JBHSXN010000005">
    <property type="protein sequence ID" value="MFC6955110.1"/>
    <property type="molecule type" value="Genomic_DNA"/>
</dbReference>
<sequence>MSYLTLVEALARKRYVILREYPVNTLTQLAVTYMFFAGIFFGGRAVAGAAITDSLPGIIVGFFVWTMAITAFAGAARSIMEDAQWGTLEQLYMSPYGFERVMAANAVVRLLESFAWGGAILAAMLATTGQSLTLDVLTVVPLVVLTVASALGIGFVFAGLALVYKRIDNIFGLLNFGLLFLIAAPTDQYPWLAVLPLSQGSTLLQRAMTDGVAIWNLPVLDLAILVATAVGYVAAGVVAFRFAERRARRDGLLGQY</sequence>
<protein>
    <submittedName>
        <fullName evidence="2">ABC transporter permease</fullName>
    </submittedName>
</protein>
<dbReference type="Proteomes" id="UP001596395">
    <property type="component" value="Unassembled WGS sequence"/>
</dbReference>
<feature type="transmembrane region" description="Helical" evidence="1">
    <location>
        <begin position="138"/>
        <end position="163"/>
    </location>
</feature>
<feature type="transmembrane region" description="Helical" evidence="1">
    <location>
        <begin position="212"/>
        <end position="240"/>
    </location>
</feature>
<feature type="transmembrane region" description="Helical" evidence="1">
    <location>
        <begin position="21"/>
        <end position="43"/>
    </location>
</feature>
<dbReference type="PANTHER" id="PTHR43229:SF6">
    <property type="entry name" value="ABC-TYPE MULTIDRUG TRANSPORT SYSTEM, PERMEASE COMPONENT"/>
    <property type="match status" value="1"/>
</dbReference>
<name>A0ABD5VIH9_9EURY</name>
<keyword evidence="1" id="KW-1133">Transmembrane helix</keyword>
<dbReference type="PANTHER" id="PTHR43229">
    <property type="entry name" value="NODULATION PROTEIN J"/>
    <property type="match status" value="1"/>
</dbReference>
<reference evidence="2 3" key="1">
    <citation type="journal article" date="2019" name="Int. J. Syst. Evol. Microbiol.">
        <title>The Global Catalogue of Microorganisms (GCM) 10K type strain sequencing project: providing services to taxonomists for standard genome sequencing and annotation.</title>
        <authorList>
            <consortium name="The Broad Institute Genomics Platform"/>
            <consortium name="The Broad Institute Genome Sequencing Center for Infectious Disease"/>
            <person name="Wu L."/>
            <person name="Ma J."/>
        </authorList>
    </citation>
    <scope>NUCLEOTIDE SEQUENCE [LARGE SCALE GENOMIC DNA]</scope>
    <source>
        <strain evidence="2 3">GX26</strain>
    </source>
</reference>
<feature type="transmembrane region" description="Helical" evidence="1">
    <location>
        <begin position="55"/>
        <end position="80"/>
    </location>
</feature>
<accession>A0ABD5VIH9</accession>
<keyword evidence="1" id="KW-0472">Membrane</keyword>
<keyword evidence="3" id="KW-1185">Reference proteome</keyword>
<evidence type="ECO:0000256" key="1">
    <source>
        <dbReference type="SAM" id="Phobius"/>
    </source>
</evidence>
<proteinExistence type="predicted"/>
<evidence type="ECO:0000313" key="2">
    <source>
        <dbReference type="EMBL" id="MFC6955110.1"/>
    </source>
</evidence>
<evidence type="ECO:0000313" key="3">
    <source>
        <dbReference type="Proteomes" id="UP001596395"/>
    </source>
</evidence>